<feature type="region of interest" description="Disordered" evidence="1">
    <location>
        <begin position="115"/>
        <end position="189"/>
    </location>
</feature>
<feature type="compositionally biased region" description="Basic and acidic residues" evidence="1">
    <location>
        <begin position="216"/>
        <end position="244"/>
    </location>
</feature>
<reference evidence="2" key="1">
    <citation type="submission" date="2015-06" db="UniProtKB">
        <authorList>
            <consortium name="EnsemblPlants"/>
        </authorList>
    </citation>
    <scope>IDENTIFICATION</scope>
</reference>
<dbReference type="InterPro" id="IPR038859">
    <property type="entry name" value="RHL1"/>
</dbReference>
<feature type="region of interest" description="Disordered" evidence="1">
    <location>
        <begin position="211"/>
        <end position="367"/>
    </location>
</feature>
<sequence length="573" mass="63417">MKLLGTHVYPKNKYLTLQMTRSAKGVACEDVFESMVCQPLTPHPKLQLTSSPCPIVQLKYSNSVAEGTKSALKLSIFCQIVFSESWWVGTKEENPDELKLEFPKEMQNAAEDVDFKGGAGAASGEVVTVNKPRKRTAEPRTAEPSTAEPSTPEFNSDADSEDSDVKDESGTQTTSDTPVRKSARTAGKTFKFAELAGGDSAESDTEIEFAEDLDEKMESAEIKEEIPGEDIKEEIPSEDIKPEDPPAESLSIKKQPLVQANLSAMFKKAEEKKRPTTTRSPKGSPATKGPAAKKQRATPTKKQSPAKKEASGSQKKQKAKVEEDEIEELSDDPSQDDDAAPAKKQRGTPKGKQSAAKKEASGSRKKKKPKVLLVGTFNIFYVLKCVRACEAEGVVFPFRVTAALQDDDMGEEEEDDDSDDDWAGSRNRCEIVLIKSRPSPQRLHIKNPKWATLPRRVTEMSKGFLPLVVDLEITNREAKKTMLLWLMMKKRSSTATGVYVGCNAPLVAVEFLMKLSRSWLLEVVPRRIVRRQQQHVDGNGLCVRGAWINHATQGCHCKWHMLDSIACFFLNTI</sequence>
<proteinExistence type="predicted"/>
<dbReference type="AlphaFoldDB" id="R7W1T2"/>
<dbReference type="GO" id="GO:0042023">
    <property type="term" value="P:DNA endoreduplication"/>
    <property type="evidence" value="ECO:0007669"/>
    <property type="project" value="InterPro"/>
</dbReference>
<accession>R7W1T2</accession>
<dbReference type="PANTHER" id="PTHR35698:SF2">
    <property type="entry name" value="DNA-BINDING PROTEIN RHL1"/>
    <property type="match status" value="1"/>
</dbReference>
<protein>
    <submittedName>
        <fullName evidence="2">Uncharacterized protein</fullName>
    </submittedName>
</protein>
<dbReference type="GO" id="GO:0003677">
    <property type="term" value="F:DNA binding"/>
    <property type="evidence" value="ECO:0007669"/>
    <property type="project" value="InterPro"/>
</dbReference>
<feature type="compositionally biased region" description="Polar residues" evidence="1">
    <location>
        <begin position="143"/>
        <end position="154"/>
    </location>
</feature>
<dbReference type="PANTHER" id="PTHR35698">
    <property type="entry name" value="DNA-BINDING PROTEIN RHL1"/>
    <property type="match status" value="1"/>
</dbReference>
<evidence type="ECO:0000313" key="2">
    <source>
        <dbReference type="EnsemblPlants" id="EMT03455"/>
    </source>
</evidence>
<feature type="compositionally biased region" description="Acidic residues" evidence="1">
    <location>
        <begin position="156"/>
        <end position="165"/>
    </location>
</feature>
<feature type="compositionally biased region" description="Acidic residues" evidence="1">
    <location>
        <begin position="322"/>
        <end position="339"/>
    </location>
</feature>
<dbReference type="EnsemblPlants" id="EMT03455">
    <property type="protein sequence ID" value="EMT03455"/>
    <property type="gene ID" value="F775_24157"/>
</dbReference>
<organism evidence="2">
    <name type="scientific">Aegilops tauschii</name>
    <name type="common">Tausch's goatgrass</name>
    <name type="synonym">Aegilops squarrosa</name>
    <dbReference type="NCBI Taxonomy" id="37682"/>
    <lineage>
        <taxon>Eukaryota</taxon>
        <taxon>Viridiplantae</taxon>
        <taxon>Streptophyta</taxon>
        <taxon>Embryophyta</taxon>
        <taxon>Tracheophyta</taxon>
        <taxon>Spermatophyta</taxon>
        <taxon>Magnoliopsida</taxon>
        <taxon>Liliopsida</taxon>
        <taxon>Poales</taxon>
        <taxon>Poaceae</taxon>
        <taxon>BOP clade</taxon>
        <taxon>Pooideae</taxon>
        <taxon>Triticodae</taxon>
        <taxon>Triticeae</taxon>
        <taxon>Triticinae</taxon>
        <taxon>Aegilops</taxon>
    </lineage>
</organism>
<evidence type="ECO:0000256" key="1">
    <source>
        <dbReference type="SAM" id="MobiDB-lite"/>
    </source>
</evidence>
<name>R7W1T2_AEGTA</name>